<dbReference type="PANTHER" id="PTHR37984:SF5">
    <property type="entry name" value="PROTEIN NYNRIN-LIKE"/>
    <property type="match status" value="1"/>
</dbReference>
<evidence type="ECO:0000313" key="3">
    <source>
        <dbReference type="Proteomes" id="UP000075243"/>
    </source>
</evidence>
<evidence type="ECO:0000313" key="2">
    <source>
        <dbReference type="EMBL" id="KYP33321.1"/>
    </source>
</evidence>
<keyword evidence="3" id="KW-1185">Reference proteome</keyword>
<dbReference type="Gene3D" id="3.30.420.10">
    <property type="entry name" value="Ribonuclease H-like superfamily/Ribonuclease H"/>
    <property type="match status" value="1"/>
</dbReference>
<dbReference type="Gramene" id="C.cajan_44719.t">
    <property type="protein sequence ID" value="C.cajan_44719.t"/>
    <property type="gene ID" value="C.cajan_44719"/>
</dbReference>
<name>A0A151QSN2_CAJCA</name>
<dbReference type="AlphaFoldDB" id="A0A151QSN2"/>
<sequence>TTFTSDLFSIPLGFCDLVLGIKWLMTLGDIVRNFDKLTMEFKVKGKKHVLRGASSNTIKTAKKQQLENALSSGVHISMIQFCEEGGASEVAQSFTDNVYKLHGFPETITSDRDPVFINHFWQDFMAFQGVQIQLSTNYHPQTDGQTEVVNKCLGTYLRCMFSDTPHNWSKWLPLVEWWYSTTYHMATKATPYGITFGQPAPINLPYLPRESNIKLVEKSLAKREEMLKLIRFHLKRAQERMK</sequence>
<dbReference type="GO" id="GO:0003676">
    <property type="term" value="F:nucleic acid binding"/>
    <property type="evidence" value="ECO:0007669"/>
    <property type="project" value="InterPro"/>
</dbReference>
<dbReference type="InterPro" id="IPR001584">
    <property type="entry name" value="Integrase_cat-core"/>
</dbReference>
<dbReference type="PANTHER" id="PTHR37984">
    <property type="entry name" value="PROTEIN CBG26694"/>
    <property type="match status" value="1"/>
</dbReference>
<feature type="non-terminal residue" evidence="2">
    <location>
        <position position="1"/>
    </location>
</feature>
<feature type="domain" description="Integrase catalytic" evidence="1">
    <location>
        <begin position="87"/>
        <end position="199"/>
    </location>
</feature>
<dbReference type="InterPro" id="IPR050951">
    <property type="entry name" value="Retrovirus_Pol_polyprotein"/>
</dbReference>
<reference evidence="2" key="1">
    <citation type="journal article" date="2012" name="Nat. Biotechnol.">
        <title>Draft genome sequence of pigeonpea (Cajanus cajan), an orphan legume crop of resource-poor farmers.</title>
        <authorList>
            <person name="Varshney R.K."/>
            <person name="Chen W."/>
            <person name="Li Y."/>
            <person name="Bharti A.K."/>
            <person name="Saxena R.K."/>
            <person name="Schlueter J.A."/>
            <person name="Donoghue M.T."/>
            <person name="Azam S."/>
            <person name="Fan G."/>
            <person name="Whaley A.M."/>
            <person name="Farmer A.D."/>
            <person name="Sheridan J."/>
            <person name="Iwata A."/>
            <person name="Tuteja R."/>
            <person name="Penmetsa R.V."/>
            <person name="Wu W."/>
            <person name="Upadhyaya H.D."/>
            <person name="Yang S.P."/>
            <person name="Shah T."/>
            <person name="Saxena K.B."/>
            <person name="Michael T."/>
            <person name="McCombie W.R."/>
            <person name="Yang B."/>
            <person name="Zhang G."/>
            <person name="Yang H."/>
            <person name="Wang J."/>
            <person name="Spillane C."/>
            <person name="Cook D.R."/>
            <person name="May G.D."/>
            <person name="Xu X."/>
            <person name="Jackson S.A."/>
        </authorList>
    </citation>
    <scope>NUCLEOTIDE SEQUENCE [LARGE SCALE GENOMIC DNA]</scope>
</reference>
<dbReference type="Proteomes" id="UP000075243">
    <property type="component" value="Unassembled WGS sequence"/>
</dbReference>
<dbReference type="InterPro" id="IPR012337">
    <property type="entry name" value="RNaseH-like_sf"/>
</dbReference>
<evidence type="ECO:0000259" key="1">
    <source>
        <dbReference type="PROSITE" id="PS50994"/>
    </source>
</evidence>
<dbReference type="PROSITE" id="PS50994">
    <property type="entry name" value="INTEGRASE"/>
    <property type="match status" value="1"/>
</dbReference>
<proteinExistence type="predicted"/>
<dbReference type="SUPFAM" id="SSF53098">
    <property type="entry name" value="Ribonuclease H-like"/>
    <property type="match status" value="1"/>
</dbReference>
<organism evidence="2 3">
    <name type="scientific">Cajanus cajan</name>
    <name type="common">Pigeon pea</name>
    <name type="synonym">Cajanus indicus</name>
    <dbReference type="NCBI Taxonomy" id="3821"/>
    <lineage>
        <taxon>Eukaryota</taxon>
        <taxon>Viridiplantae</taxon>
        <taxon>Streptophyta</taxon>
        <taxon>Embryophyta</taxon>
        <taxon>Tracheophyta</taxon>
        <taxon>Spermatophyta</taxon>
        <taxon>Magnoliopsida</taxon>
        <taxon>eudicotyledons</taxon>
        <taxon>Gunneridae</taxon>
        <taxon>Pentapetalae</taxon>
        <taxon>rosids</taxon>
        <taxon>fabids</taxon>
        <taxon>Fabales</taxon>
        <taxon>Fabaceae</taxon>
        <taxon>Papilionoideae</taxon>
        <taxon>50 kb inversion clade</taxon>
        <taxon>NPAAA clade</taxon>
        <taxon>indigoferoid/millettioid clade</taxon>
        <taxon>Phaseoleae</taxon>
        <taxon>Cajanus</taxon>
    </lineage>
</organism>
<dbReference type="InterPro" id="IPR036397">
    <property type="entry name" value="RNaseH_sf"/>
</dbReference>
<dbReference type="EMBL" id="KQ484921">
    <property type="protein sequence ID" value="KYP33321.1"/>
    <property type="molecule type" value="Genomic_DNA"/>
</dbReference>
<protein>
    <submittedName>
        <fullName evidence="2">Retrotransposable element Tf2</fullName>
    </submittedName>
</protein>
<accession>A0A151QSN2</accession>
<dbReference type="GO" id="GO:0015074">
    <property type="term" value="P:DNA integration"/>
    <property type="evidence" value="ECO:0007669"/>
    <property type="project" value="InterPro"/>
</dbReference>
<gene>
    <name evidence="2" type="ORF">KK1_045831</name>
</gene>